<dbReference type="GO" id="GO:0008168">
    <property type="term" value="F:methyltransferase activity"/>
    <property type="evidence" value="ECO:0007669"/>
    <property type="project" value="UniProtKB-KW"/>
</dbReference>
<dbReference type="PIRSF" id="PIRSF018637">
    <property type="entry name" value="TrmK"/>
    <property type="match status" value="1"/>
</dbReference>
<proteinExistence type="predicted"/>
<evidence type="ECO:0000313" key="1">
    <source>
        <dbReference type="EMBL" id="MBW7573394.1"/>
    </source>
</evidence>
<dbReference type="GO" id="GO:0032259">
    <property type="term" value="P:methylation"/>
    <property type="evidence" value="ECO:0007669"/>
    <property type="project" value="UniProtKB-KW"/>
</dbReference>
<dbReference type="SUPFAM" id="SSF53335">
    <property type="entry name" value="S-adenosyl-L-methionine-dependent methyltransferases"/>
    <property type="match status" value="1"/>
</dbReference>
<organism evidence="1 2">
    <name type="scientific">Caproiciproducens faecalis</name>
    <dbReference type="NCBI Taxonomy" id="2820301"/>
    <lineage>
        <taxon>Bacteria</taxon>
        <taxon>Bacillati</taxon>
        <taxon>Bacillota</taxon>
        <taxon>Clostridia</taxon>
        <taxon>Eubacteriales</taxon>
        <taxon>Acutalibacteraceae</taxon>
        <taxon>Caproiciproducens</taxon>
    </lineage>
</organism>
<keyword evidence="1" id="KW-0489">Methyltransferase</keyword>
<dbReference type="Gene3D" id="3.40.50.150">
    <property type="entry name" value="Vaccinia Virus protein VP39"/>
    <property type="match status" value="1"/>
</dbReference>
<reference evidence="1 2" key="1">
    <citation type="submission" date="2021-03" db="EMBL/GenBank/DDBJ databases">
        <title>Caproiciproducens sp. nov. isolated from feces of cow.</title>
        <authorList>
            <person name="Choi J.-Y."/>
        </authorList>
    </citation>
    <scope>NUCLEOTIDE SEQUENCE [LARGE SCALE GENOMIC DNA]</scope>
    <source>
        <strain evidence="1 2">AGMB10547</strain>
    </source>
</reference>
<dbReference type="PANTHER" id="PTHR38451:SF1">
    <property type="entry name" value="TRNA (ADENINE(22)-N(1))-METHYLTRANSFERASE"/>
    <property type="match status" value="1"/>
</dbReference>
<dbReference type="EMBL" id="JAGFNZ010000004">
    <property type="protein sequence ID" value="MBW7573394.1"/>
    <property type="molecule type" value="Genomic_DNA"/>
</dbReference>
<name>A0ABS7DQ02_9FIRM</name>
<dbReference type="InterPro" id="IPR029063">
    <property type="entry name" value="SAM-dependent_MTases_sf"/>
</dbReference>
<dbReference type="Pfam" id="PF12847">
    <property type="entry name" value="Methyltransf_18"/>
    <property type="match status" value="1"/>
</dbReference>
<evidence type="ECO:0000313" key="2">
    <source>
        <dbReference type="Proteomes" id="UP000719942"/>
    </source>
</evidence>
<gene>
    <name evidence="1" type="ORF">J5W02_11295</name>
</gene>
<keyword evidence="2" id="KW-1185">Reference proteome</keyword>
<dbReference type="Proteomes" id="UP000719942">
    <property type="component" value="Unassembled WGS sequence"/>
</dbReference>
<accession>A0ABS7DQ02</accession>
<protein>
    <submittedName>
        <fullName evidence="1">SAM-dependent methyltransferase</fullName>
    </submittedName>
</protein>
<dbReference type="InterPro" id="IPR006901">
    <property type="entry name" value="TrmK"/>
</dbReference>
<keyword evidence="1" id="KW-0808">Transferase</keyword>
<dbReference type="PANTHER" id="PTHR38451">
    <property type="entry name" value="TRNA (ADENINE(22)-N(1))-METHYLTRANSFERASE"/>
    <property type="match status" value="1"/>
</dbReference>
<comment type="caution">
    <text evidence="1">The sequence shown here is derived from an EMBL/GenBank/DDBJ whole genome shotgun (WGS) entry which is preliminary data.</text>
</comment>
<sequence length="214" mass="24185">MVRPNMALADIGTDHAYLPIWLAKQGLVSRAIAADIRPGPLQSAQQNIRRYRVEELVSTRLSNGLEEIFSVEADDIVIAGMGGEMMIQIIENALWLRQKEKRLILQPMTSIPELREYLAKRGFAVLREQAVVEDGHAYSVMQLQYAPEKIIMDSLYPYIGKLDAATEDNREYMRKVITQLEKKAGGLSISGKLEEAAALKNTAEKIRIKMEKER</sequence>